<dbReference type="Proteomes" id="UP000724874">
    <property type="component" value="Unassembled WGS sequence"/>
</dbReference>
<dbReference type="OrthoDB" id="8300194at2759"/>
<dbReference type="EMBL" id="JADNYJ010000045">
    <property type="protein sequence ID" value="KAF8900865.1"/>
    <property type="molecule type" value="Genomic_DNA"/>
</dbReference>
<gene>
    <name evidence="1" type="ORF">CPB84DRAFT_1747315</name>
</gene>
<evidence type="ECO:0000313" key="1">
    <source>
        <dbReference type="EMBL" id="KAF8900865.1"/>
    </source>
</evidence>
<comment type="caution">
    <text evidence="1">The sequence shown here is derived from an EMBL/GenBank/DDBJ whole genome shotgun (WGS) entry which is preliminary data.</text>
</comment>
<accession>A0A9P5TN55</accession>
<evidence type="ECO:0000313" key="2">
    <source>
        <dbReference type="Proteomes" id="UP000724874"/>
    </source>
</evidence>
<organism evidence="1 2">
    <name type="scientific">Gymnopilus junonius</name>
    <name type="common">Spectacular rustgill mushroom</name>
    <name type="synonym">Gymnopilus spectabilis subsp. junonius</name>
    <dbReference type="NCBI Taxonomy" id="109634"/>
    <lineage>
        <taxon>Eukaryota</taxon>
        <taxon>Fungi</taxon>
        <taxon>Dikarya</taxon>
        <taxon>Basidiomycota</taxon>
        <taxon>Agaricomycotina</taxon>
        <taxon>Agaricomycetes</taxon>
        <taxon>Agaricomycetidae</taxon>
        <taxon>Agaricales</taxon>
        <taxon>Agaricineae</taxon>
        <taxon>Hymenogastraceae</taxon>
        <taxon>Gymnopilus</taxon>
    </lineage>
</organism>
<reference evidence="1" key="1">
    <citation type="submission" date="2020-11" db="EMBL/GenBank/DDBJ databases">
        <authorList>
            <consortium name="DOE Joint Genome Institute"/>
            <person name="Ahrendt S."/>
            <person name="Riley R."/>
            <person name="Andreopoulos W."/>
            <person name="LaButti K."/>
            <person name="Pangilinan J."/>
            <person name="Ruiz-duenas F.J."/>
            <person name="Barrasa J.M."/>
            <person name="Sanchez-Garcia M."/>
            <person name="Camarero S."/>
            <person name="Miyauchi S."/>
            <person name="Serrano A."/>
            <person name="Linde D."/>
            <person name="Babiker R."/>
            <person name="Drula E."/>
            <person name="Ayuso-Fernandez I."/>
            <person name="Pacheco R."/>
            <person name="Padilla G."/>
            <person name="Ferreira P."/>
            <person name="Barriuso J."/>
            <person name="Kellner H."/>
            <person name="Castanera R."/>
            <person name="Alfaro M."/>
            <person name="Ramirez L."/>
            <person name="Pisabarro A.G."/>
            <person name="Kuo A."/>
            <person name="Tritt A."/>
            <person name="Lipzen A."/>
            <person name="He G."/>
            <person name="Yan M."/>
            <person name="Ng V."/>
            <person name="Cullen D."/>
            <person name="Martin F."/>
            <person name="Rosso M.-N."/>
            <person name="Henrissat B."/>
            <person name="Hibbett D."/>
            <person name="Martinez A.T."/>
            <person name="Grigoriev I.V."/>
        </authorList>
    </citation>
    <scope>NUCLEOTIDE SEQUENCE</scope>
    <source>
        <strain evidence="1">AH 44721</strain>
    </source>
</reference>
<name>A0A9P5TN55_GYMJU</name>
<sequence length="188" mass="21305">MSKFSMTVPELTMIPRPVQTRTLSVRHLPSLDLAFYKLKLKLRAFKRSKYKSFGFCVSWRACLTDRGPYNGVHSQNASIPVPHVFDVFEYKKSVNILEEIIAGDLLVNVRSSLDLEAQLRWRVEAVDGTCCQDDKVWTAGTGPFDNIGDFNKLLSYDLFDSDASCYAEIQEPLKRIAGAQMANCLLSW</sequence>
<keyword evidence="2" id="KW-1185">Reference proteome</keyword>
<dbReference type="AlphaFoldDB" id="A0A9P5TN55"/>
<proteinExistence type="predicted"/>
<protein>
    <submittedName>
        <fullName evidence="1">Uncharacterized protein</fullName>
    </submittedName>
</protein>